<accession>A0A1I4BEQ7</accession>
<dbReference type="AlphaFoldDB" id="A0A1I4BEQ7"/>
<keyword evidence="2" id="KW-0808">Transferase</keyword>
<keyword evidence="3" id="KW-1185">Reference proteome</keyword>
<dbReference type="InterPro" id="IPR013216">
    <property type="entry name" value="Methyltransf_11"/>
</dbReference>
<dbReference type="GO" id="GO:0032259">
    <property type="term" value="P:methylation"/>
    <property type="evidence" value="ECO:0007669"/>
    <property type="project" value="UniProtKB-KW"/>
</dbReference>
<name>A0A1I4BEQ7_9PSEU</name>
<dbReference type="Pfam" id="PF08241">
    <property type="entry name" value="Methyltransf_11"/>
    <property type="match status" value="1"/>
</dbReference>
<dbReference type="Gene3D" id="3.40.50.150">
    <property type="entry name" value="Vaccinia Virus protein VP39"/>
    <property type="match status" value="1"/>
</dbReference>
<dbReference type="STRING" id="115433.SAMN05421835_1284"/>
<protein>
    <submittedName>
        <fullName evidence="2">Methyltransferase domain-containing protein</fullName>
    </submittedName>
</protein>
<dbReference type="GO" id="GO:0008757">
    <property type="term" value="F:S-adenosylmethionine-dependent methyltransferase activity"/>
    <property type="evidence" value="ECO:0007669"/>
    <property type="project" value="InterPro"/>
</dbReference>
<sequence length="224" mass="24721">MAAIEAALADADSVIDVGAGTGSYEPPGRTVLAVEPSGEMLRQREPGLAPAVAGVAEHLPVRDDAADVAMAVLTVHHWNDWRRGLAELRRIARCQVVLAYDTRLHAEFWLVREYIPEIAELELARPSADDIAIELGAREVTVLPVPWDFHDGVFPAHWRRPEAYLDEQVRRNCSALAQADEAAVARGLARLRADLASGRWQERHADLLEREELDVGFRLITAGT</sequence>
<evidence type="ECO:0000313" key="2">
    <source>
        <dbReference type="EMBL" id="SFK66489.1"/>
    </source>
</evidence>
<evidence type="ECO:0000313" key="3">
    <source>
        <dbReference type="Proteomes" id="UP000199025"/>
    </source>
</evidence>
<gene>
    <name evidence="2" type="ORF">SAMN05421835_1284</name>
</gene>
<dbReference type="SUPFAM" id="SSF53335">
    <property type="entry name" value="S-adenosyl-L-methionine-dependent methyltransferases"/>
    <property type="match status" value="1"/>
</dbReference>
<reference evidence="2 3" key="1">
    <citation type="submission" date="2016-10" db="EMBL/GenBank/DDBJ databases">
        <authorList>
            <person name="de Groot N.N."/>
        </authorList>
    </citation>
    <scope>NUCLEOTIDE SEQUENCE [LARGE SCALE GENOMIC DNA]</scope>
    <source>
        <strain evidence="2 3">DSM 44468</strain>
    </source>
</reference>
<proteinExistence type="predicted"/>
<feature type="domain" description="Methyltransferase type 11" evidence="1">
    <location>
        <begin position="16"/>
        <end position="93"/>
    </location>
</feature>
<evidence type="ECO:0000259" key="1">
    <source>
        <dbReference type="Pfam" id="PF08241"/>
    </source>
</evidence>
<keyword evidence="2" id="KW-0489">Methyltransferase</keyword>
<dbReference type="RefSeq" id="WP_245783360.1">
    <property type="nucleotide sequence ID" value="NZ_CBDQZW010000053.1"/>
</dbReference>
<dbReference type="EMBL" id="FORP01000028">
    <property type="protein sequence ID" value="SFK66489.1"/>
    <property type="molecule type" value="Genomic_DNA"/>
</dbReference>
<dbReference type="Proteomes" id="UP000199025">
    <property type="component" value="Unassembled WGS sequence"/>
</dbReference>
<organism evidence="2 3">
    <name type="scientific">Amycolatopsis sacchari</name>
    <dbReference type="NCBI Taxonomy" id="115433"/>
    <lineage>
        <taxon>Bacteria</taxon>
        <taxon>Bacillati</taxon>
        <taxon>Actinomycetota</taxon>
        <taxon>Actinomycetes</taxon>
        <taxon>Pseudonocardiales</taxon>
        <taxon>Pseudonocardiaceae</taxon>
        <taxon>Amycolatopsis</taxon>
    </lineage>
</organism>
<dbReference type="InterPro" id="IPR029063">
    <property type="entry name" value="SAM-dependent_MTases_sf"/>
</dbReference>